<dbReference type="PANTHER" id="PTHR30097">
    <property type="entry name" value="CATION EFFLUX SYSTEM PROTEIN CUSB"/>
    <property type="match status" value="1"/>
</dbReference>
<dbReference type="EMBL" id="FNQE01000022">
    <property type="protein sequence ID" value="SDZ16616.1"/>
    <property type="molecule type" value="Genomic_DNA"/>
</dbReference>
<evidence type="ECO:0000313" key="7">
    <source>
        <dbReference type="Proteomes" id="UP000198625"/>
    </source>
</evidence>
<dbReference type="GO" id="GO:0060003">
    <property type="term" value="P:copper ion export"/>
    <property type="evidence" value="ECO:0007669"/>
    <property type="project" value="TreeGrafter"/>
</dbReference>
<dbReference type="Pfam" id="PF26012">
    <property type="entry name" value="HH_RND_rel"/>
    <property type="match status" value="1"/>
</dbReference>
<dbReference type="STRING" id="415015.SAMN05660462_02085"/>
<dbReference type="GO" id="GO:0015679">
    <property type="term" value="P:plasma membrane copper ion transport"/>
    <property type="evidence" value="ECO:0007669"/>
    <property type="project" value="TreeGrafter"/>
</dbReference>
<dbReference type="InterPro" id="IPR051909">
    <property type="entry name" value="MFP_Cation_Efflux"/>
</dbReference>
<evidence type="ECO:0000259" key="4">
    <source>
        <dbReference type="Pfam" id="PF26012"/>
    </source>
</evidence>
<evidence type="ECO:0000259" key="5">
    <source>
        <dbReference type="Pfam" id="PF26018"/>
    </source>
</evidence>
<dbReference type="PANTHER" id="PTHR30097:SF4">
    <property type="entry name" value="SLR6042 PROTEIN"/>
    <property type="match status" value="1"/>
</dbReference>
<dbReference type="Proteomes" id="UP000198625">
    <property type="component" value="Unassembled WGS sequence"/>
</dbReference>
<reference evidence="6 7" key="1">
    <citation type="submission" date="2016-10" db="EMBL/GenBank/DDBJ databases">
        <authorList>
            <person name="de Groot N.N."/>
        </authorList>
    </citation>
    <scope>NUCLEOTIDE SEQUENCE [LARGE SCALE GENOMIC DNA]</scope>
    <source>
        <strain evidence="6 7">DSM 21650</strain>
    </source>
</reference>
<dbReference type="InterPro" id="IPR058728">
    <property type="entry name" value="HH_RND-rel"/>
</dbReference>
<sequence length="406" mass="46503">MLPVFSISNYKTITVESGKLEDIVSYRAVIIKNESIYKSESNGTVTLYKKEGERIGKGIQVAKIDKSEDHSLSKELEEVNKQIELLKNTSDNKDILEKDKEKIQENLDKVIDELQTRILNGDYNDAYVYKNTLMKNFGKDLIVTGQNNLASQSLEGLINRKNEIIKNIEKWSIVNYSTKGGIISYELDGLEEIFSVSRIDEYKPGDFRIIDEKNSNVTETDNVKYGEPVYKIIDNYRWYVMTEVDAKEGDKLEEGKISYVKINGDDRKLTARVIKVSKEKDKYLVVFMFTDFFHEYYKERYIDINIIKNTYEGLIIPNKALIEKDGVEGVYIKDISGIVKFRPVKILASNEEHTIVSEGEGISNRQIEIVINGESKKAITIQMFDEVFTNGNKMKEGLIINQPGGI</sequence>
<protein>
    <submittedName>
        <fullName evidence="6">Putative membrane fusion protein</fullName>
    </submittedName>
</protein>
<organism evidence="6 7">
    <name type="scientific">Proteiniborus ethanoligenes</name>
    <dbReference type="NCBI Taxonomy" id="415015"/>
    <lineage>
        <taxon>Bacteria</taxon>
        <taxon>Bacillati</taxon>
        <taxon>Bacillota</taxon>
        <taxon>Clostridia</taxon>
        <taxon>Eubacteriales</taxon>
        <taxon>Proteiniborus</taxon>
    </lineage>
</organism>
<evidence type="ECO:0000256" key="1">
    <source>
        <dbReference type="ARBA" id="ARBA00022448"/>
    </source>
</evidence>
<feature type="coiled-coil region" evidence="2">
    <location>
        <begin position="69"/>
        <end position="113"/>
    </location>
</feature>
<name>A0A1H3QT86_9FIRM</name>
<proteinExistence type="predicted"/>
<keyword evidence="2" id="KW-0175">Coiled coil</keyword>
<feature type="domain" description="RND related barrel-sandwich hybrid" evidence="5">
    <location>
        <begin position="34"/>
        <end position="234"/>
    </location>
</feature>
<accession>A0A1H3QT86</accession>
<feature type="domain" description="RND related beta-barrel" evidence="3">
    <location>
        <begin position="238"/>
        <end position="309"/>
    </location>
</feature>
<keyword evidence="1" id="KW-0813">Transport</keyword>
<dbReference type="InterPro" id="IPR058709">
    <property type="entry name" value="BSH_RND-rel"/>
</dbReference>
<dbReference type="AlphaFoldDB" id="A0A1H3QT86"/>
<feature type="domain" description="RND related alpha-helical hairpin" evidence="4">
    <location>
        <begin position="69"/>
        <end position="170"/>
    </location>
</feature>
<evidence type="ECO:0000313" key="6">
    <source>
        <dbReference type="EMBL" id="SDZ16616.1"/>
    </source>
</evidence>
<gene>
    <name evidence="6" type="ORF">SAMN05660462_02085</name>
</gene>
<dbReference type="Pfam" id="PF26018">
    <property type="entry name" value="BSH_RND_rel"/>
    <property type="match status" value="1"/>
</dbReference>
<dbReference type="InterPro" id="IPR058729">
    <property type="entry name" value="Beta-barrel_RND-rel"/>
</dbReference>
<keyword evidence="7" id="KW-1185">Reference proteome</keyword>
<evidence type="ECO:0000256" key="2">
    <source>
        <dbReference type="SAM" id="Coils"/>
    </source>
</evidence>
<dbReference type="GO" id="GO:0030313">
    <property type="term" value="C:cell envelope"/>
    <property type="evidence" value="ECO:0007669"/>
    <property type="project" value="TreeGrafter"/>
</dbReference>
<dbReference type="Pfam" id="PF26011">
    <property type="entry name" value="Beta-barrel_RND_rel"/>
    <property type="match status" value="1"/>
</dbReference>
<evidence type="ECO:0000259" key="3">
    <source>
        <dbReference type="Pfam" id="PF26011"/>
    </source>
</evidence>